<accession>C3YNZ9</accession>
<protein>
    <submittedName>
        <fullName evidence="2">Uncharacterized protein</fullName>
    </submittedName>
</protein>
<name>C3YNZ9_BRAFL</name>
<dbReference type="EMBL" id="GG666537">
    <property type="protein sequence ID" value="EEN57890.1"/>
    <property type="molecule type" value="Genomic_DNA"/>
</dbReference>
<feature type="region of interest" description="Disordered" evidence="1">
    <location>
        <begin position="28"/>
        <end position="88"/>
    </location>
</feature>
<evidence type="ECO:0000313" key="2">
    <source>
        <dbReference type="EMBL" id="EEN57890.1"/>
    </source>
</evidence>
<sequence>MFTNDDFSPGLTRAAEADMTLYGQRRELLPKDRSPVPINANPPGWVHPKPFPARSLDLGPHQGFRRRSDGVPGTAPTFPPPPSPQRAVPGRPIARIGPDGRVTLIYPADPLHSHLHTKLSPAVREGISHHWSIPNVGRRALHHPPPRLYLRAGRQATVSRARQQVSSFVARKPVHSTRFDSYNMKTKNYVSRTFYIETTRKFKNLILEDPCGSSARRTAHSRCFNRNPHRLTLPPSRRLTLPPSHRLTLPPSHCRPTVWLSRRPPADSPATRCRPTGWLSRRPTG</sequence>
<dbReference type="AlphaFoldDB" id="C3YNZ9"/>
<dbReference type="InParanoid" id="C3YNZ9"/>
<reference evidence="2" key="1">
    <citation type="journal article" date="2008" name="Nature">
        <title>The amphioxus genome and the evolution of the chordate karyotype.</title>
        <authorList>
            <consortium name="US DOE Joint Genome Institute (JGI-PGF)"/>
            <person name="Putnam N.H."/>
            <person name="Butts T."/>
            <person name="Ferrier D.E.K."/>
            <person name="Furlong R.F."/>
            <person name="Hellsten U."/>
            <person name="Kawashima T."/>
            <person name="Robinson-Rechavi M."/>
            <person name="Shoguchi E."/>
            <person name="Terry A."/>
            <person name="Yu J.-K."/>
            <person name="Benito-Gutierrez E.L."/>
            <person name="Dubchak I."/>
            <person name="Garcia-Fernandez J."/>
            <person name="Gibson-Brown J.J."/>
            <person name="Grigoriev I.V."/>
            <person name="Horton A.C."/>
            <person name="de Jong P.J."/>
            <person name="Jurka J."/>
            <person name="Kapitonov V.V."/>
            <person name="Kohara Y."/>
            <person name="Kuroki Y."/>
            <person name="Lindquist E."/>
            <person name="Lucas S."/>
            <person name="Osoegawa K."/>
            <person name="Pennacchio L.A."/>
            <person name="Salamov A.A."/>
            <person name="Satou Y."/>
            <person name="Sauka-Spengler T."/>
            <person name="Schmutz J."/>
            <person name="Shin-I T."/>
            <person name="Toyoda A."/>
            <person name="Bronner-Fraser M."/>
            <person name="Fujiyama A."/>
            <person name="Holland L.Z."/>
            <person name="Holland P.W.H."/>
            <person name="Satoh N."/>
            <person name="Rokhsar D.S."/>
        </authorList>
    </citation>
    <scope>NUCLEOTIDE SEQUENCE [LARGE SCALE GENOMIC DNA]</scope>
    <source>
        <strain evidence="2">S238N-H82</strain>
        <tissue evidence="2">Testes</tissue>
    </source>
</reference>
<gene>
    <name evidence="2" type="ORF">BRAFLDRAFT_86355</name>
</gene>
<evidence type="ECO:0000256" key="1">
    <source>
        <dbReference type="SAM" id="MobiDB-lite"/>
    </source>
</evidence>
<feature type="region of interest" description="Disordered" evidence="1">
    <location>
        <begin position="263"/>
        <end position="285"/>
    </location>
</feature>
<organism>
    <name type="scientific">Branchiostoma floridae</name>
    <name type="common">Florida lancelet</name>
    <name type="synonym">Amphioxus</name>
    <dbReference type="NCBI Taxonomy" id="7739"/>
    <lineage>
        <taxon>Eukaryota</taxon>
        <taxon>Metazoa</taxon>
        <taxon>Chordata</taxon>
        <taxon>Cephalochordata</taxon>
        <taxon>Leptocardii</taxon>
        <taxon>Amphioxiformes</taxon>
        <taxon>Branchiostomatidae</taxon>
        <taxon>Branchiostoma</taxon>
    </lineage>
</organism>
<proteinExistence type="predicted"/>